<sequence length="257" mass="29286">MFEQGRHYINMAYRHGKYLCNSRRDTSPVTFLTAQASSIENDPSTVRIRSKQRPLAAGLAAEIECEASGSRPAPVISWWRDKDKLPTNHFKVLLIGNRIFSVVAYAPTREDNGKKLRCVAENPNLFGSSIEASYVLDVYYKPVVRLQLGKRLRLEEIFEGQDLYLECSIDANPSVSEVVWRFERREVHSDPAAKVITSNQSLVFQAIQRHNAGRYTCVTINSEGESESNELHLRVQCAYHDCFASEYLEHVQPKSFL</sequence>
<name>A0AC60P7D3_IXOPE</name>
<keyword evidence="2" id="KW-1185">Reference proteome</keyword>
<protein>
    <submittedName>
        <fullName evidence="1">Uncharacterized protein</fullName>
    </submittedName>
</protein>
<organism evidence="1 2">
    <name type="scientific">Ixodes persulcatus</name>
    <name type="common">Taiga tick</name>
    <dbReference type="NCBI Taxonomy" id="34615"/>
    <lineage>
        <taxon>Eukaryota</taxon>
        <taxon>Metazoa</taxon>
        <taxon>Ecdysozoa</taxon>
        <taxon>Arthropoda</taxon>
        <taxon>Chelicerata</taxon>
        <taxon>Arachnida</taxon>
        <taxon>Acari</taxon>
        <taxon>Parasitiformes</taxon>
        <taxon>Ixodida</taxon>
        <taxon>Ixodoidea</taxon>
        <taxon>Ixodidae</taxon>
        <taxon>Ixodinae</taxon>
        <taxon>Ixodes</taxon>
    </lineage>
</organism>
<dbReference type="Proteomes" id="UP000805193">
    <property type="component" value="Unassembled WGS sequence"/>
</dbReference>
<comment type="caution">
    <text evidence="1">The sequence shown here is derived from an EMBL/GenBank/DDBJ whole genome shotgun (WGS) entry which is preliminary data.</text>
</comment>
<evidence type="ECO:0000313" key="2">
    <source>
        <dbReference type="Proteomes" id="UP000805193"/>
    </source>
</evidence>
<accession>A0AC60P7D3</accession>
<proteinExistence type="predicted"/>
<gene>
    <name evidence="1" type="ORF">HPB47_007471</name>
</gene>
<dbReference type="EMBL" id="JABSTQ010011079">
    <property type="protein sequence ID" value="KAG0415359.1"/>
    <property type="molecule type" value="Genomic_DNA"/>
</dbReference>
<evidence type="ECO:0000313" key="1">
    <source>
        <dbReference type="EMBL" id="KAG0415359.1"/>
    </source>
</evidence>
<reference evidence="1 2" key="1">
    <citation type="journal article" date="2020" name="Cell">
        <title>Large-Scale Comparative Analyses of Tick Genomes Elucidate Their Genetic Diversity and Vector Capacities.</title>
        <authorList>
            <consortium name="Tick Genome and Microbiome Consortium (TIGMIC)"/>
            <person name="Jia N."/>
            <person name="Wang J."/>
            <person name="Shi W."/>
            <person name="Du L."/>
            <person name="Sun Y."/>
            <person name="Zhan W."/>
            <person name="Jiang J.F."/>
            <person name="Wang Q."/>
            <person name="Zhang B."/>
            <person name="Ji P."/>
            <person name="Bell-Sakyi L."/>
            <person name="Cui X.M."/>
            <person name="Yuan T.T."/>
            <person name="Jiang B.G."/>
            <person name="Yang W.F."/>
            <person name="Lam T.T."/>
            <person name="Chang Q.C."/>
            <person name="Ding S.J."/>
            <person name="Wang X.J."/>
            <person name="Zhu J.G."/>
            <person name="Ruan X.D."/>
            <person name="Zhao L."/>
            <person name="Wei J.T."/>
            <person name="Ye R.Z."/>
            <person name="Que T.C."/>
            <person name="Du C.H."/>
            <person name="Zhou Y.H."/>
            <person name="Cheng J.X."/>
            <person name="Dai P.F."/>
            <person name="Guo W.B."/>
            <person name="Han X.H."/>
            <person name="Huang E.J."/>
            <person name="Li L.F."/>
            <person name="Wei W."/>
            <person name="Gao Y.C."/>
            <person name="Liu J.Z."/>
            <person name="Shao H.Z."/>
            <person name="Wang X."/>
            <person name="Wang C.C."/>
            <person name="Yang T.C."/>
            <person name="Huo Q.B."/>
            <person name="Li W."/>
            <person name="Chen H.Y."/>
            <person name="Chen S.E."/>
            <person name="Zhou L.G."/>
            <person name="Ni X.B."/>
            <person name="Tian J.H."/>
            <person name="Sheng Y."/>
            <person name="Liu T."/>
            <person name="Pan Y.S."/>
            <person name="Xia L.Y."/>
            <person name="Li J."/>
            <person name="Zhao F."/>
            <person name="Cao W.C."/>
        </authorList>
    </citation>
    <scope>NUCLEOTIDE SEQUENCE [LARGE SCALE GENOMIC DNA]</scope>
    <source>
        <strain evidence="1">Iper-2018</strain>
    </source>
</reference>